<keyword evidence="1" id="KW-0732">Signal</keyword>
<evidence type="ECO:0000313" key="2">
    <source>
        <dbReference type="EMBL" id="MDM1050431.1"/>
    </source>
</evidence>
<organism evidence="2 3">
    <name type="scientific">Sphingobacterium hotanense</name>
    <dbReference type="NCBI Taxonomy" id="649196"/>
    <lineage>
        <taxon>Bacteria</taxon>
        <taxon>Pseudomonadati</taxon>
        <taxon>Bacteroidota</taxon>
        <taxon>Sphingobacteriia</taxon>
        <taxon>Sphingobacteriales</taxon>
        <taxon>Sphingobacteriaceae</taxon>
        <taxon>Sphingobacterium</taxon>
    </lineage>
</organism>
<reference evidence="2" key="2">
    <citation type="journal article" date="2022" name="Sci. Total Environ.">
        <title>Prevalence, transmission, and molecular epidemiology of tet(X)-positive bacteria among humans, animals, and environmental niches in China: An epidemiological, and genomic-based study.</title>
        <authorList>
            <person name="Dong N."/>
            <person name="Zeng Y."/>
            <person name="Cai C."/>
            <person name="Sun C."/>
            <person name="Lu J."/>
            <person name="Liu C."/>
            <person name="Zhou H."/>
            <person name="Sun Q."/>
            <person name="Shu L."/>
            <person name="Wang H."/>
            <person name="Wang Y."/>
            <person name="Wang S."/>
            <person name="Wu C."/>
            <person name="Chan E.W."/>
            <person name="Chen G."/>
            <person name="Shen Z."/>
            <person name="Chen S."/>
            <person name="Zhang R."/>
        </authorList>
    </citation>
    <scope>NUCLEOTIDE SEQUENCE</scope>
    <source>
        <strain evidence="2">R1692</strain>
    </source>
</reference>
<feature type="signal peptide" evidence="1">
    <location>
        <begin position="1"/>
        <end position="24"/>
    </location>
</feature>
<dbReference type="RefSeq" id="WP_286652452.1">
    <property type="nucleotide sequence ID" value="NZ_JACAGK010000096.1"/>
</dbReference>
<dbReference type="Proteomes" id="UP001170954">
    <property type="component" value="Unassembled WGS sequence"/>
</dbReference>
<gene>
    <name evidence="2" type="ORF">HX018_19515</name>
</gene>
<name>A0ABT7NTF9_9SPHI</name>
<protein>
    <recommendedName>
        <fullName evidence="4">Lipoprotein</fullName>
    </recommendedName>
</protein>
<accession>A0ABT7NTF9</accession>
<evidence type="ECO:0000313" key="3">
    <source>
        <dbReference type="Proteomes" id="UP001170954"/>
    </source>
</evidence>
<evidence type="ECO:0008006" key="4">
    <source>
        <dbReference type="Google" id="ProtNLM"/>
    </source>
</evidence>
<sequence>MKNPIILIALVLIMSLLACQSSKHVEPNVESLAKSDQYIEVDMKYFNDIDYATGIKKIPDEAMRDIKAVIYRIYSNIDMVDNQYVLRISSGKDINVSDTLFNIYNKYLQKANDYFTTPIAAINVEGEIGKMKKEQEEEYPVASPIGQEYLNSLLR</sequence>
<proteinExistence type="predicted"/>
<keyword evidence="3" id="KW-1185">Reference proteome</keyword>
<evidence type="ECO:0000256" key="1">
    <source>
        <dbReference type="SAM" id="SignalP"/>
    </source>
</evidence>
<comment type="caution">
    <text evidence="2">The sequence shown here is derived from an EMBL/GenBank/DDBJ whole genome shotgun (WGS) entry which is preliminary data.</text>
</comment>
<feature type="chain" id="PRO_5045880421" description="Lipoprotein" evidence="1">
    <location>
        <begin position="25"/>
        <end position="155"/>
    </location>
</feature>
<dbReference type="PROSITE" id="PS51257">
    <property type="entry name" value="PROKAR_LIPOPROTEIN"/>
    <property type="match status" value="1"/>
</dbReference>
<dbReference type="EMBL" id="JACAGK010000096">
    <property type="protein sequence ID" value="MDM1050431.1"/>
    <property type="molecule type" value="Genomic_DNA"/>
</dbReference>
<reference evidence="2" key="1">
    <citation type="submission" date="2020-06" db="EMBL/GenBank/DDBJ databases">
        <authorList>
            <person name="Dong N."/>
        </authorList>
    </citation>
    <scope>NUCLEOTIDE SEQUENCE</scope>
    <source>
        <strain evidence="2">R1692</strain>
    </source>
</reference>